<keyword evidence="3" id="KW-1185">Reference proteome</keyword>
<evidence type="ECO:0000313" key="2">
    <source>
        <dbReference type="EMBL" id="OQR97931.1"/>
    </source>
</evidence>
<gene>
    <name evidence="2" type="ORF">ACHHYP_09442</name>
</gene>
<dbReference type="EMBL" id="JNBR01000093">
    <property type="protein sequence ID" value="OQR97931.1"/>
    <property type="molecule type" value="Genomic_DNA"/>
</dbReference>
<dbReference type="OrthoDB" id="10301905at2759"/>
<name>A0A1V9ZJ30_ACHHY</name>
<protein>
    <submittedName>
        <fullName evidence="2">Uncharacterized protein</fullName>
    </submittedName>
</protein>
<accession>A0A1V9ZJ30</accession>
<proteinExistence type="predicted"/>
<evidence type="ECO:0000256" key="1">
    <source>
        <dbReference type="SAM" id="MobiDB-lite"/>
    </source>
</evidence>
<feature type="compositionally biased region" description="Polar residues" evidence="1">
    <location>
        <begin position="87"/>
        <end position="98"/>
    </location>
</feature>
<feature type="region of interest" description="Disordered" evidence="1">
    <location>
        <begin position="87"/>
        <end position="106"/>
    </location>
</feature>
<dbReference type="AlphaFoldDB" id="A0A1V9ZJ30"/>
<sequence>MKREDNDKENQVPCKQEACADAAVAGAGQAANLRSPLQALPIDKSTVNRRATARENLRKRVRSHLIAGSASTDTVATNVPLRRTELSVSSAQDLSSVPSRKRHTTDTQKEHRYVSIFDMTFADHDECVATLDSLVAANGIAATSIGKQFNSGTHVATRYQCMVYDELRSEISWQHCPWSIDVVLNKATQQWRIQRGPAGHNHPIRSTQPQPPTLHSFYESMPRGPFATPLVGEISLDDWCGARGFGVEYSPIGSSEGNFNFSCKGAMCPWSVRLHLSASDGHWRLYPISLGHNHAVSMPLAPYATPSDALRAVLAWCAAQRIASSTTRLFQDASGRSVSAVFCAASTTCPFQVRIVPHALGSWRLHVVANYHNHSCAPFPSLQ</sequence>
<dbReference type="Proteomes" id="UP000243579">
    <property type="component" value="Unassembled WGS sequence"/>
</dbReference>
<organism evidence="2 3">
    <name type="scientific">Achlya hypogyna</name>
    <name type="common">Oomycete</name>
    <name type="synonym">Protoachlya hypogyna</name>
    <dbReference type="NCBI Taxonomy" id="1202772"/>
    <lineage>
        <taxon>Eukaryota</taxon>
        <taxon>Sar</taxon>
        <taxon>Stramenopiles</taxon>
        <taxon>Oomycota</taxon>
        <taxon>Saprolegniomycetes</taxon>
        <taxon>Saprolegniales</taxon>
        <taxon>Achlyaceae</taxon>
        <taxon>Achlya</taxon>
    </lineage>
</organism>
<comment type="caution">
    <text evidence="2">The sequence shown here is derived from an EMBL/GenBank/DDBJ whole genome shotgun (WGS) entry which is preliminary data.</text>
</comment>
<evidence type="ECO:0000313" key="3">
    <source>
        <dbReference type="Proteomes" id="UP000243579"/>
    </source>
</evidence>
<reference evidence="2 3" key="1">
    <citation type="journal article" date="2014" name="Genome Biol. Evol.">
        <title>The secreted proteins of Achlya hypogyna and Thraustotheca clavata identify the ancestral oomycete secretome and reveal gene acquisitions by horizontal gene transfer.</title>
        <authorList>
            <person name="Misner I."/>
            <person name="Blouin N."/>
            <person name="Leonard G."/>
            <person name="Richards T.A."/>
            <person name="Lane C.E."/>
        </authorList>
    </citation>
    <scope>NUCLEOTIDE SEQUENCE [LARGE SCALE GENOMIC DNA]</scope>
    <source>
        <strain evidence="2 3">ATCC 48635</strain>
    </source>
</reference>